<dbReference type="EMBL" id="OZ004256">
    <property type="protein sequence ID" value="CAK7903737.1"/>
    <property type="molecule type" value="Genomic_DNA"/>
</dbReference>
<evidence type="ECO:0000256" key="8">
    <source>
        <dbReference type="ARBA" id="ARBA00045608"/>
    </source>
</evidence>
<proteinExistence type="inferred from homology"/>
<dbReference type="PANTHER" id="PTHR13085">
    <property type="entry name" value="MICROSOMAL SIGNAL PEPTIDASE 25 KDA SUBUNIT"/>
    <property type="match status" value="1"/>
</dbReference>
<evidence type="ECO:0000256" key="2">
    <source>
        <dbReference type="ARBA" id="ARBA00007324"/>
    </source>
</evidence>
<protein>
    <recommendedName>
        <fullName evidence="3">Signal peptidase complex subunit 2</fullName>
    </recommendedName>
</protein>
<gene>
    <name evidence="10" type="primary">SPC2</name>
    <name evidence="10" type="ORF">CAAN4_D06040</name>
</gene>
<sequence>MSALKKTNLNSVVQLRTTVDENLATSLAALGYTQSFSLIDTKLVLGYSTVLIAVGLYFADKKFGFNAIFNQTVAAIVIYSILNVALWYLTSTAAYKDVKYIGHDNKGNQIKVATWTTGYEPLYHVKISTTTGTKKKVNTLESTFEFTKLFDGIGYYKEEQLTKLFETELEKIGKKSI</sequence>
<name>A0ABP0EAN4_9ASCO</name>
<dbReference type="InterPro" id="IPR009582">
    <property type="entry name" value="Spc2/SPCS2"/>
</dbReference>
<evidence type="ECO:0000256" key="1">
    <source>
        <dbReference type="ARBA" id="ARBA00004477"/>
    </source>
</evidence>
<feature type="transmembrane region" description="Helical" evidence="9">
    <location>
        <begin position="43"/>
        <end position="59"/>
    </location>
</feature>
<evidence type="ECO:0000256" key="6">
    <source>
        <dbReference type="ARBA" id="ARBA00022989"/>
    </source>
</evidence>
<keyword evidence="7 9" id="KW-0472">Membrane</keyword>
<comment type="similarity">
    <text evidence="2">Belongs to the SPCS2 family.</text>
</comment>
<evidence type="ECO:0000313" key="10">
    <source>
        <dbReference type="EMBL" id="CAK7903737.1"/>
    </source>
</evidence>
<evidence type="ECO:0000256" key="4">
    <source>
        <dbReference type="ARBA" id="ARBA00022692"/>
    </source>
</evidence>
<evidence type="ECO:0000256" key="7">
    <source>
        <dbReference type="ARBA" id="ARBA00023136"/>
    </source>
</evidence>
<keyword evidence="6 9" id="KW-1133">Transmembrane helix</keyword>
<feature type="transmembrane region" description="Helical" evidence="9">
    <location>
        <begin position="65"/>
        <end position="89"/>
    </location>
</feature>
<dbReference type="PANTHER" id="PTHR13085:SF0">
    <property type="entry name" value="SIGNAL PEPTIDASE COMPLEX SUBUNIT 2"/>
    <property type="match status" value="1"/>
</dbReference>
<keyword evidence="4 9" id="KW-0812">Transmembrane</keyword>
<comment type="subcellular location">
    <subcellularLocation>
        <location evidence="1">Endoplasmic reticulum membrane</location>
        <topology evidence="1">Multi-pass membrane protein</topology>
    </subcellularLocation>
</comment>
<evidence type="ECO:0000256" key="9">
    <source>
        <dbReference type="SAM" id="Phobius"/>
    </source>
</evidence>
<keyword evidence="11" id="KW-1185">Reference proteome</keyword>
<reference evidence="10 11" key="1">
    <citation type="submission" date="2024-01" db="EMBL/GenBank/DDBJ databases">
        <authorList>
            <consortium name="Genoscope - CEA"/>
            <person name="William W."/>
        </authorList>
    </citation>
    <scope>NUCLEOTIDE SEQUENCE [LARGE SCALE GENOMIC DNA]</scope>
    <source>
        <strain evidence="10 11">29B2s-10</strain>
    </source>
</reference>
<evidence type="ECO:0000313" key="11">
    <source>
        <dbReference type="Proteomes" id="UP001497600"/>
    </source>
</evidence>
<evidence type="ECO:0000256" key="3">
    <source>
        <dbReference type="ARBA" id="ARBA00017057"/>
    </source>
</evidence>
<accession>A0ABP0EAN4</accession>
<dbReference type="Pfam" id="PF06703">
    <property type="entry name" value="SPC25"/>
    <property type="match status" value="1"/>
</dbReference>
<keyword evidence="5" id="KW-0256">Endoplasmic reticulum</keyword>
<evidence type="ECO:0000256" key="5">
    <source>
        <dbReference type="ARBA" id="ARBA00022824"/>
    </source>
</evidence>
<dbReference type="Proteomes" id="UP001497600">
    <property type="component" value="Chromosome D"/>
</dbReference>
<comment type="function">
    <text evidence="8">Component of the signal peptidase complex (SPC) which catalyzes the cleavage of N-terminal signal sequences from nascent proteins as they are translocated into the lumen of the endoplasmic reticulum. Enhances the enzymatic activity of SPC and facilitates the interactions between different components of the translocation site.</text>
</comment>
<organism evidence="10 11">
    <name type="scientific">[Candida] anglica</name>
    <dbReference type="NCBI Taxonomy" id="148631"/>
    <lineage>
        <taxon>Eukaryota</taxon>
        <taxon>Fungi</taxon>
        <taxon>Dikarya</taxon>
        <taxon>Ascomycota</taxon>
        <taxon>Saccharomycotina</taxon>
        <taxon>Pichiomycetes</taxon>
        <taxon>Debaryomycetaceae</taxon>
        <taxon>Kurtzmaniella</taxon>
    </lineage>
</organism>